<reference evidence="10" key="1">
    <citation type="submission" date="2018-11" db="EMBL/GenBank/DDBJ databases">
        <authorList>
            <person name="Alioto T."/>
            <person name="Alioto T."/>
        </authorList>
    </citation>
    <scope>NUCLEOTIDE SEQUENCE</scope>
</reference>
<protein>
    <recommendedName>
        <fullName evidence="9">G-protein coupled receptors family 1 profile domain-containing protein</fullName>
    </recommendedName>
</protein>
<keyword evidence="11" id="KW-1185">Reference proteome</keyword>
<dbReference type="InterPro" id="IPR000276">
    <property type="entry name" value="GPCR_Rhodpsn"/>
</dbReference>
<accession>A0A8B6F4D5</accession>
<evidence type="ECO:0000313" key="11">
    <source>
        <dbReference type="Proteomes" id="UP000596742"/>
    </source>
</evidence>
<feature type="domain" description="G-protein coupled receptors family 1 profile" evidence="9">
    <location>
        <begin position="236"/>
        <end position="410"/>
    </location>
</feature>
<dbReference type="Proteomes" id="UP000596742">
    <property type="component" value="Unassembled WGS sequence"/>
</dbReference>
<evidence type="ECO:0000259" key="9">
    <source>
        <dbReference type="PROSITE" id="PS50262"/>
    </source>
</evidence>
<dbReference type="Pfam" id="PF00001">
    <property type="entry name" value="7tm_1"/>
    <property type="match status" value="1"/>
</dbReference>
<dbReference type="GO" id="GO:0005886">
    <property type="term" value="C:plasma membrane"/>
    <property type="evidence" value="ECO:0007669"/>
    <property type="project" value="TreeGrafter"/>
</dbReference>
<dbReference type="OrthoDB" id="92090at2759"/>
<name>A0A8B6F4D5_MYTGA</name>
<keyword evidence="4" id="KW-0297">G-protein coupled receptor</keyword>
<feature type="non-terminal residue" evidence="10">
    <location>
        <position position="410"/>
    </location>
</feature>
<dbReference type="GO" id="GO:0004930">
    <property type="term" value="F:G protein-coupled receptor activity"/>
    <property type="evidence" value="ECO:0007669"/>
    <property type="project" value="UniProtKB-KW"/>
</dbReference>
<feature type="transmembrane region" description="Helical" evidence="8">
    <location>
        <begin position="256"/>
        <end position="275"/>
    </location>
</feature>
<dbReference type="Gene3D" id="1.20.1070.10">
    <property type="entry name" value="Rhodopsin 7-helix transmembrane proteins"/>
    <property type="match status" value="1"/>
</dbReference>
<proteinExistence type="predicted"/>
<dbReference type="SUPFAM" id="SSF81321">
    <property type="entry name" value="Family A G protein-coupled receptor-like"/>
    <property type="match status" value="1"/>
</dbReference>
<dbReference type="PANTHER" id="PTHR45695">
    <property type="entry name" value="LEUCOKININ RECEPTOR-RELATED"/>
    <property type="match status" value="1"/>
</dbReference>
<dbReference type="PROSITE" id="PS50262">
    <property type="entry name" value="G_PROTEIN_RECEP_F1_2"/>
    <property type="match status" value="1"/>
</dbReference>
<feature type="transmembrane region" description="Helical" evidence="8">
    <location>
        <begin position="295"/>
        <end position="320"/>
    </location>
</feature>
<dbReference type="InterPro" id="IPR017452">
    <property type="entry name" value="GPCR_Rhodpsn_7TM"/>
</dbReference>
<keyword evidence="5 8" id="KW-0472">Membrane</keyword>
<comment type="subcellular location">
    <subcellularLocation>
        <location evidence="1">Membrane</location>
        <topology evidence="1">Multi-pass membrane protein</topology>
    </subcellularLocation>
</comment>
<evidence type="ECO:0000256" key="6">
    <source>
        <dbReference type="ARBA" id="ARBA00023170"/>
    </source>
</evidence>
<feature type="transmembrane region" description="Helical" evidence="8">
    <location>
        <begin position="359"/>
        <end position="378"/>
    </location>
</feature>
<evidence type="ECO:0000256" key="3">
    <source>
        <dbReference type="ARBA" id="ARBA00022989"/>
    </source>
</evidence>
<evidence type="ECO:0000256" key="7">
    <source>
        <dbReference type="ARBA" id="ARBA00023224"/>
    </source>
</evidence>
<keyword evidence="3 8" id="KW-1133">Transmembrane helix</keyword>
<dbReference type="EMBL" id="UYJE01006237">
    <property type="protein sequence ID" value="VDI44209.1"/>
    <property type="molecule type" value="Genomic_DNA"/>
</dbReference>
<keyword evidence="6" id="KW-0675">Receptor</keyword>
<comment type="caution">
    <text evidence="10">The sequence shown here is derived from an EMBL/GenBank/DDBJ whole genome shotgun (WGS) entry which is preliminary data.</text>
</comment>
<organism evidence="10 11">
    <name type="scientific">Mytilus galloprovincialis</name>
    <name type="common">Mediterranean mussel</name>
    <dbReference type="NCBI Taxonomy" id="29158"/>
    <lineage>
        <taxon>Eukaryota</taxon>
        <taxon>Metazoa</taxon>
        <taxon>Spiralia</taxon>
        <taxon>Lophotrochozoa</taxon>
        <taxon>Mollusca</taxon>
        <taxon>Bivalvia</taxon>
        <taxon>Autobranchia</taxon>
        <taxon>Pteriomorphia</taxon>
        <taxon>Mytilida</taxon>
        <taxon>Mytiloidea</taxon>
        <taxon>Mytilidae</taxon>
        <taxon>Mytilinae</taxon>
        <taxon>Mytilus</taxon>
    </lineage>
</organism>
<evidence type="ECO:0000256" key="5">
    <source>
        <dbReference type="ARBA" id="ARBA00023136"/>
    </source>
</evidence>
<sequence length="410" mass="46134">MDIIHNMTSGNVTYNQTTEDVPTNSDLGLFEMLPRERRLPEEKLKEAEKLVSLQVNNKLMRDHMQDKTGKKDILKDISNIISKVNASKKSDNIESLVSKLKKTGSVVGVFHDFNNKVQGVFYQDEKLAAACSAVGMKEFMSRMKLLTEIEELWKNNHTIEVNNSCTESTVEADSCFIIEGQTIVPENTSVQCIDIVLEENTTFPENTGVECIDNQYLKQIERKEFPSNVSQKKRKDRAYVIVKPLAAASKGKHYRYGLALSAWVIGCIVAIPYGVQGRFIEKTRECRHELPSLGFVYSDLCTIIVIPVIVISICYILIIIKIRRRETCGLIKVKNNQPGVDVNRSIQIRAISKAKIKTIKLLLVVVFVYIICWAPITIDSLLLNLKGIEGGTWSIVLYVLAPINSLANPL</sequence>
<evidence type="ECO:0000256" key="4">
    <source>
        <dbReference type="ARBA" id="ARBA00023040"/>
    </source>
</evidence>
<evidence type="ECO:0000256" key="1">
    <source>
        <dbReference type="ARBA" id="ARBA00004141"/>
    </source>
</evidence>
<dbReference type="PANTHER" id="PTHR45695:SF9">
    <property type="entry name" value="LEUCOKININ RECEPTOR"/>
    <property type="match status" value="1"/>
</dbReference>
<keyword evidence="7" id="KW-0807">Transducer</keyword>
<evidence type="ECO:0000256" key="8">
    <source>
        <dbReference type="SAM" id="Phobius"/>
    </source>
</evidence>
<dbReference type="AlphaFoldDB" id="A0A8B6F4D5"/>
<evidence type="ECO:0000313" key="10">
    <source>
        <dbReference type="EMBL" id="VDI44209.1"/>
    </source>
</evidence>
<keyword evidence="2 8" id="KW-0812">Transmembrane</keyword>
<gene>
    <name evidence="10" type="ORF">MGAL_10B091925</name>
</gene>
<evidence type="ECO:0000256" key="2">
    <source>
        <dbReference type="ARBA" id="ARBA00022692"/>
    </source>
</evidence>
<dbReference type="PRINTS" id="PR00237">
    <property type="entry name" value="GPCRRHODOPSN"/>
</dbReference>